<proteinExistence type="inferred from homology"/>
<dbReference type="EMBL" id="JANBTW010000005">
    <property type="protein sequence ID" value="KAJ2680481.1"/>
    <property type="molecule type" value="Genomic_DNA"/>
</dbReference>
<dbReference type="GO" id="GO:0006449">
    <property type="term" value="P:regulation of translational termination"/>
    <property type="evidence" value="ECO:0007669"/>
    <property type="project" value="TreeGrafter"/>
</dbReference>
<evidence type="ECO:0000313" key="11">
    <source>
        <dbReference type="EMBL" id="KAJ2680481.1"/>
    </source>
</evidence>
<evidence type="ECO:0000256" key="7">
    <source>
        <dbReference type="ARBA" id="ARBA00023004"/>
    </source>
</evidence>
<dbReference type="Pfam" id="PF13661">
    <property type="entry name" value="2OG-FeII_Oxy_4"/>
    <property type="match status" value="1"/>
</dbReference>
<dbReference type="GO" id="GO:0031543">
    <property type="term" value="F:peptidyl-proline dioxygenase activity"/>
    <property type="evidence" value="ECO:0007669"/>
    <property type="project" value="UniProtKB-ARBA"/>
</dbReference>
<dbReference type="GO" id="GO:0031418">
    <property type="term" value="F:L-ascorbic acid binding"/>
    <property type="evidence" value="ECO:0007669"/>
    <property type="project" value="UniProtKB-KW"/>
</dbReference>
<evidence type="ECO:0000256" key="6">
    <source>
        <dbReference type="ARBA" id="ARBA00023002"/>
    </source>
</evidence>
<comment type="similarity">
    <text evidence="2">Belongs to the TPA1 family.</text>
</comment>
<dbReference type="AlphaFoldDB" id="A0A9W8GDV1"/>
<evidence type="ECO:0000256" key="1">
    <source>
        <dbReference type="ARBA" id="ARBA00001961"/>
    </source>
</evidence>
<accession>A0A9W8GDV1</accession>
<evidence type="ECO:0000313" key="12">
    <source>
        <dbReference type="Proteomes" id="UP001151518"/>
    </source>
</evidence>
<keyword evidence="5" id="KW-0223">Dioxygenase</keyword>
<dbReference type="SMART" id="SM00702">
    <property type="entry name" value="P4Hc"/>
    <property type="match status" value="1"/>
</dbReference>
<dbReference type="InterPro" id="IPR019601">
    <property type="entry name" value="Oxoglutarate/Fe-dep_Oase_C"/>
</dbReference>
<keyword evidence="4" id="KW-0847">Vitamin C</keyword>
<evidence type="ECO:0000256" key="2">
    <source>
        <dbReference type="ARBA" id="ARBA00007443"/>
    </source>
</evidence>
<keyword evidence="3" id="KW-0479">Metal-binding</keyword>
<feature type="domain" description="Fe2OG dioxygenase" evidence="10">
    <location>
        <begin position="163"/>
        <end position="272"/>
    </location>
</feature>
<keyword evidence="6" id="KW-0560">Oxidoreductase</keyword>
<evidence type="ECO:0000256" key="9">
    <source>
        <dbReference type="SAM" id="MobiDB-lite"/>
    </source>
</evidence>
<comment type="catalytic activity">
    <reaction evidence="8">
        <text>[ribosomal protein uS12]-L-proline + 2-oxoglutarate + O2 = [ribosomal protein uS12]-(3S)-3-hydroxy-L-proline + succinate + CO2</text>
        <dbReference type="Rhea" id="RHEA:54156"/>
        <dbReference type="Rhea" id="RHEA-COMP:13816"/>
        <dbReference type="Rhea" id="RHEA-COMP:13818"/>
        <dbReference type="ChEBI" id="CHEBI:15379"/>
        <dbReference type="ChEBI" id="CHEBI:16526"/>
        <dbReference type="ChEBI" id="CHEBI:16810"/>
        <dbReference type="ChEBI" id="CHEBI:30031"/>
        <dbReference type="ChEBI" id="CHEBI:50342"/>
        <dbReference type="ChEBI" id="CHEBI:85428"/>
    </reaction>
</comment>
<dbReference type="Proteomes" id="UP001151518">
    <property type="component" value="Unassembled WGS sequence"/>
</dbReference>
<dbReference type="Gene3D" id="3.60.130.20">
    <property type="entry name" value="Oxoglutarate/iron-dependent oxygenase, C-terminal degradation domain"/>
    <property type="match status" value="1"/>
</dbReference>
<dbReference type="InterPro" id="IPR039558">
    <property type="entry name" value="TPA1/OFD1_N"/>
</dbReference>
<dbReference type="GO" id="GO:0005737">
    <property type="term" value="C:cytoplasm"/>
    <property type="evidence" value="ECO:0007669"/>
    <property type="project" value="TreeGrafter"/>
</dbReference>
<dbReference type="InterPro" id="IPR051842">
    <property type="entry name" value="uS12_prolyl_hydroxylase"/>
</dbReference>
<dbReference type="Pfam" id="PF10637">
    <property type="entry name" value="Ofd1_CTDD"/>
    <property type="match status" value="1"/>
</dbReference>
<gene>
    <name evidence="11" type="primary">NUA3_1</name>
    <name evidence="11" type="ORF">GGI25_000773</name>
</gene>
<dbReference type="PROSITE" id="PS51471">
    <property type="entry name" value="FE2OG_OXY"/>
    <property type="match status" value="1"/>
</dbReference>
<reference evidence="11" key="1">
    <citation type="submission" date="2022-07" db="EMBL/GenBank/DDBJ databases">
        <title>Phylogenomic reconstructions and comparative analyses of Kickxellomycotina fungi.</title>
        <authorList>
            <person name="Reynolds N.K."/>
            <person name="Stajich J.E."/>
            <person name="Barry K."/>
            <person name="Grigoriev I.V."/>
            <person name="Crous P."/>
            <person name="Smith M.E."/>
        </authorList>
    </citation>
    <scope>NUCLEOTIDE SEQUENCE</scope>
    <source>
        <strain evidence="11">NRRL 3115</strain>
    </source>
</reference>
<keyword evidence="7" id="KW-0408">Iron</keyword>
<name>A0A9W8GDV1_9FUNG</name>
<protein>
    <submittedName>
        <fullName evidence="11">Component of NuA3 histone acetyltransferase complex</fullName>
    </submittedName>
</protein>
<dbReference type="InterPro" id="IPR006620">
    <property type="entry name" value="Pro_4_hyd_alph"/>
</dbReference>
<dbReference type="Gene3D" id="2.60.120.620">
    <property type="entry name" value="q2cbj1_9rhob like domain"/>
    <property type="match status" value="1"/>
</dbReference>
<dbReference type="PANTHER" id="PTHR12117:SF0">
    <property type="entry name" value="PROLYL 3-HYDROXYLASE OGFOD1"/>
    <property type="match status" value="1"/>
</dbReference>
<comment type="cofactor">
    <cofactor evidence="1">
        <name>L-ascorbate</name>
        <dbReference type="ChEBI" id="CHEBI:38290"/>
    </cofactor>
</comment>
<dbReference type="PANTHER" id="PTHR12117">
    <property type="entry name" value="HISTONE ACETYLTRANSFERASE COMPLEX"/>
    <property type="match status" value="1"/>
</dbReference>
<comment type="caution">
    <text evidence="11">The sequence shown here is derived from an EMBL/GenBank/DDBJ whole genome shotgun (WGS) entry which is preliminary data.</text>
</comment>
<dbReference type="InterPro" id="IPR043044">
    <property type="entry name" value="TPA1/Ofd1_C"/>
</dbReference>
<sequence length="621" mass="66693">MAAEKPPQPKRAAAAAEAPPQPKRAATAVEAEAGASAGVGTETGTRAFDARACFHAGLLDTAGELSAKFARAAPFGHLCITPFCDEELLQGVRHEMLEHLHFTQKETDIFRYHQSGDLANLDGLPVAERKRLPHLQRLRDAIYSQEFRDFVSRATGCGPLSGTRTDMSTNRYKQGDHLLLHDDAIGDRRVSYIIYLPDPDYEWLPEDGGHLELYARASATSWAPAISPTRRLVPRWNQIVVFPVLPGESHHAVEEVAGAGRERLSIQGWFHFPQPGEPGYAPDQMAPLWRAGAVSTLGQIEARRQRAAGCAGDAFTPFAADGRPIDAGASLLSAADHSRLASHLNADYLDARVMQQAAARFAQDSHIQLGAFLNGDTTAALLEALRGVDAHDGVGSAAGAGRIPPHGTGERGRWHAFGPPVIRRFMRLDGPVLASDSCATRLSDSCAAEARATELLAALRDLFASPAYARWLSAITALALSAQRGMVRRFRPGLDYTLGSPDGSTAATLDAVLCLAHSSSAWADGAVGGYECYVDAGGDDDEASNDGSVYRLAEEDDGILLTTPAAWNTLNVAMREPSIVKFVKYVSASAPCSRWDVSFEYSIPADDNDNDKANSDDDKAD</sequence>
<evidence type="ECO:0000259" key="10">
    <source>
        <dbReference type="PROSITE" id="PS51471"/>
    </source>
</evidence>
<dbReference type="GO" id="GO:0005506">
    <property type="term" value="F:iron ion binding"/>
    <property type="evidence" value="ECO:0007669"/>
    <property type="project" value="InterPro"/>
</dbReference>
<dbReference type="InterPro" id="IPR005123">
    <property type="entry name" value="Oxoglu/Fe-dep_dioxygenase_dom"/>
</dbReference>
<evidence type="ECO:0000256" key="4">
    <source>
        <dbReference type="ARBA" id="ARBA00022896"/>
    </source>
</evidence>
<evidence type="ECO:0000256" key="5">
    <source>
        <dbReference type="ARBA" id="ARBA00022964"/>
    </source>
</evidence>
<evidence type="ECO:0000256" key="3">
    <source>
        <dbReference type="ARBA" id="ARBA00022723"/>
    </source>
</evidence>
<evidence type="ECO:0000256" key="8">
    <source>
        <dbReference type="ARBA" id="ARBA00047444"/>
    </source>
</evidence>
<dbReference type="OrthoDB" id="430522at2759"/>
<organism evidence="11 12">
    <name type="scientific">Coemansia spiralis</name>
    <dbReference type="NCBI Taxonomy" id="417178"/>
    <lineage>
        <taxon>Eukaryota</taxon>
        <taxon>Fungi</taxon>
        <taxon>Fungi incertae sedis</taxon>
        <taxon>Zoopagomycota</taxon>
        <taxon>Kickxellomycotina</taxon>
        <taxon>Kickxellomycetes</taxon>
        <taxon>Kickxellales</taxon>
        <taxon>Kickxellaceae</taxon>
        <taxon>Coemansia</taxon>
    </lineage>
</organism>
<feature type="region of interest" description="Disordered" evidence="9">
    <location>
        <begin position="1"/>
        <end position="31"/>
    </location>
</feature>